<reference evidence="5" key="1">
    <citation type="journal article" date="2014" name="Front. Microbiol.">
        <title>High frequency of phylogenetically diverse reductive dehalogenase-homologous genes in deep subseafloor sedimentary metagenomes.</title>
        <authorList>
            <person name="Kawai M."/>
            <person name="Futagami T."/>
            <person name="Toyoda A."/>
            <person name="Takaki Y."/>
            <person name="Nishi S."/>
            <person name="Hori S."/>
            <person name="Arai W."/>
            <person name="Tsubouchi T."/>
            <person name="Morono Y."/>
            <person name="Uchiyama I."/>
            <person name="Ito T."/>
            <person name="Fujiyama A."/>
            <person name="Inagaki F."/>
            <person name="Takami H."/>
        </authorList>
    </citation>
    <scope>NUCLEOTIDE SEQUENCE</scope>
    <source>
        <strain evidence="5">Expedition CK06-06</strain>
    </source>
</reference>
<dbReference type="GO" id="GO:0008236">
    <property type="term" value="F:serine-type peptidase activity"/>
    <property type="evidence" value="ECO:0007669"/>
    <property type="project" value="UniProtKB-KW"/>
</dbReference>
<evidence type="ECO:0000313" key="5">
    <source>
        <dbReference type="EMBL" id="GAH06517.1"/>
    </source>
</evidence>
<dbReference type="CDD" id="cd07560">
    <property type="entry name" value="Peptidase_S41_CPP"/>
    <property type="match status" value="1"/>
</dbReference>
<dbReference type="GO" id="GO:0007165">
    <property type="term" value="P:signal transduction"/>
    <property type="evidence" value="ECO:0007669"/>
    <property type="project" value="TreeGrafter"/>
</dbReference>
<dbReference type="GO" id="GO:0030288">
    <property type="term" value="C:outer membrane-bounded periplasmic space"/>
    <property type="evidence" value="ECO:0007669"/>
    <property type="project" value="TreeGrafter"/>
</dbReference>
<evidence type="ECO:0000256" key="2">
    <source>
        <dbReference type="ARBA" id="ARBA00022801"/>
    </source>
</evidence>
<keyword evidence="3" id="KW-0720">Serine protease</keyword>
<feature type="domain" description="Tail specific protease" evidence="4">
    <location>
        <begin position="1"/>
        <end position="150"/>
    </location>
</feature>
<evidence type="ECO:0000259" key="4">
    <source>
        <dbReference type="SMART" id="SM00245"/>
    </source>
</evidence>
<dbReference type="Gene3D" id="3.90.226.10">
    <property type="entry name" value="2-enoyl-CoA Hydratase, Chain A, domain 1"/>
    <property type="match status" value="1"/>
</dbReference>
<evidence type="ECO:0000256" key="1">
    <source>
        <dbReference type="ARBA" id="ARBA00022670"/>
    </source>
</evidence>
<keyword evidence="2" id="KW-0378">Hydrolase</keyword>
<sequence>GEELSQVLQSIAQEAAMGIILDLRSNPGGLLSAVVEVASHFLEEGVVVNVMDNQGEISAQVVKSTRVVTDLPIVVLVDSYSASGSEVLAAALQDYGRATIAGTTTFGKGSVNRFYQLEDGSGLYLTVARWLTPDGHPIEGEGLHPDYELELDGEDA</sequence>
<feature type="non-terminal residue" evidence="5">
    <location>
        <position position="156"/>
    </location>
</feature>
<dbReference type="PANTHER" id="PTHR32060:SF30">
    <property type="entry name" value="CARBOXY-TERMINAL PROCESSING PROTEASE CTPA"/>
    <property type="match status" value="1"/>
</dbReference>
<dbReference type="GO" id="GO:0004175">
    <property type="term" value="F:endopeptidase activity"/>
    <property type="evidence" value="ECO:0007669"/>
    <property type="project" value="TreeGrafter"/>
</dbReference>
<keyword evidence="1" id="KW-0645">Protease</keyword>
<dbReference type="AlphaFoldDB" id="X1CFU2"/>
<dbReference type="Gene3D" id="3.30.750.44">
    <property type="match status" value="1"/>
</dbReference>
<dbReference type="SUPFAM" id="SSF52096">
    <property type="entry name" value="ClpP/crotonase"/>
    <property type="match status" value="1"/>
</dbReference>
<gene>
    <name evidence="5" type="ORF">S01H4_62469</name>
</gene>
<protein>
    <recommendedName>
        <fullName evidence="4">Tail specific protease domain-containing protein</fullName>
    </recommendedName>
</protein>
<organism evidence="5">
    <name type="scientific">marine sediment metagenome</name>
    <dbReference type="NCBI Taxonomy" id="412755"/>
    <lineage>
        <taxon>unclassified sequences</taxon>
        <taxon>metagenomes</taxon>
        <taxon>ecological metagenomes</taxon>
    </lineage>
</organism>
<accession>X1CFU2</accession>
<dbReference type="InterPro" id="IPR005151">
    <property type="entry name" value="Tail-specific_protease"/>
</dbReference>
<evidence type="ECO:0000256" key="3">
    <source>
        <dbReference type="ARBA" id="ARBA00022825"/>
    </source>
</evidence>
<dbReference type="GO" id="GO:0006508">
    <property type="term" value="P:proteolysis"/>
    <property type="evidence" value="ECO:0007669"/>
    <property type="project" value="UniProtKB-KW"/>
</dbReference>
<dbReference type="PANTHER" id="PTHR32060">
    <property type="entry name" value="TAIL-SPECIFIC PROTEASE"/>
    <property type="match status" value="1"/>
</dbReference>
<dbReference type="InterPro" id="IPR004447">
    <property type="entry name" value="Peptidase_S41A"/>
</dbReference>
<proteinExistence type="predicted"/>
<dbReference type="SMART" id="SM00245">
    <property type="entry name" value="TSPc"/>
    <property type="match status" value="1"/>
</dbReference>
<dbReference type="EMBL" id="BART01037296">
    <property type="protein sequence ID" value="GAH06517.1"/>
    <property type="molecule type" value="Genomic_DNA"/>
</dbReference>
<name>X1CFU2_9ZZZZ</name>
<feature type="non-terminal residue" evidence="5">
    <location>
        <position position="1"/>
    </location>
</feature>
<dbReference type="InterPro" id="IPR029045">
    <property type="entry name" value="ClpP/crotonase-like_dom_sf"/>
</dbReference>
<dbReference type="Pfam" id="PF03572">
    <property type="entry name" value="Peptidase_S41"/>
    <property type="match status" value="1"/>
</dbReference>
<comment type="caution">
    <text evidence="5">The sequence shown here is derived from an EMBL/GenBank/DDBJ whole genome shotgun (WGS) entry which is preliminary data.</text>
</comment>